<evidence type="ECO:0000313" key="5">
    <source>
        <dbReference type="RefSeq" id="XP_035545499.1"/>
    </source>
</evidence>
<gene>
    <name evidence="5" type="primary">LOC108982101</name>
</gene>
<accession>A0A6P9EDE7</accession>
<dbReference type="Proteomes" id="UP000235220">
    <property type="component" value="Chromosome 4"/>
</dbReference>
<dbReference type="AlphaFoldDB" id="A0A6P9EDE7"/>
<organism evidence="4 5">
    <name type="scientific">Juglans regia</name>
    <name type="common">English walnut</name>
    <dbReference type="NCBI Taxonomy" id="51240"/>
    <lineage>
        <taxon>Eukaryota</taxon>
        <taxon>Viridiplantae</taxon>
        <taxon>Streptophyta</taxon>
        <taxon>Embryophyta</taxon>
        <taxon>Tracheophyta</taxon>
        <taxon>Spermatophyta</taxon>
        <taxon>Magnoliopsida</taxon>
        <taxon>eudicotyledons</taxon>
        <taxon>Gunneridae</taxon>
        <taxon>Pentapetalae</taxon>
        <taxon>rosids</taxon>
        <taxon>fabids</taxon>
        <taxon>Fagales</taxon>
        <taxon>Juglandaceae</taxon>
        <taxon>Juglans</taxon>
    </lineage>
</organism>
<proteinExistence type="predicted"/>
<reference evidence="5" key="1">
    <citation type="submission" date="2025-08" db="UniProtKB">
        <authorList>
            <consortium name="RefSeq"/>
        </authorList>
    </citation>
    <scope>IDENTIFICATION</scope>
    <source>
        <tissue evidence="5">Leaves</tissue>
    </source>
</reference>
<evidence type="ECO:0000256" key="2">
    <source>
        <dbReference type="ARBA" id="ARBA00023163"/>
    </source>
</evidence>
<dbReference type="PANTHER" id="PTHR16088">
    <property type="entry name" value="YY1 ASSOCIATED PROTEIN-RELATED"/>
    <property type="match status" value="1"/>
</dbReference>
<dbReference type="RefSeq" id="XP_035545499.1">
    <property type="nucleotide sequence ID" value="XM_035689606.1"/>
</dbReference>
<evidence type="ECO:0000313" key="4">
    <source>
        <dbReference type="Proteomes" id="UP000235220"/>
    </source>
</evidence>
<dbReference type="PANTHER" id="PTHR16088:SF3">
    <property type="entry name" value="GON-4-LIKE PROTEIN"/>
    <property type="match status" value="1"/>
</dbReference>
<name>A0A6P9EDE7_JUGRE</name>
<keyword evidence="1" id="KW-0805">Transcription regulation</keyword>
<evidence type="ECO:0000256" key="1">
    <source>
        <dbReference type="ARBA" id="ARBA00023015"/>
    </source>
</evidence>
<evidence type="ECO:0000256" key="3">
    <source>
        <dbReference type="ARBA" id="ARBA00023242"/>
    </source>
</evidence>
<sequence>MFTLSCFPSYPKANCEVLRGPVVSAVKTVPSSPNPVPPKKTLAAALVESTKRQSVASVPKEIAKLAQRFFPFFNPSLFSHKPPPAAVVNGVLFTDAEDGLSALGLMEYNTDWKAIQQRFLPCKLKRQIFVRQKNRCSSKAPENPIKAVRRMKTSPLTVEEIASIQEGLKLYKMDWMSVWKFVVPHRDPSLLPRQWRIALGTQRSYKQDAAKKEKR</sequence>
<protein>
    <submittedName>
        <fullName evidence="5">Uncharacterized protein LOC108982101 isoform X2</fullName>
    </submittedName>
</protein>
<dbReference type="GeneID" id="108982101"/>
<keyword evidence="2" id="KW-0804">Transcription</keyword>
<keyword evidence="4" id="KW-1185">Reference proteome</keyword>
<keyword evidence="3" id="KW-0539">Nucleus</keyword>
<dbReference type="InterPro" id="IPR052435">
    <property type="entry name" value="YY1-Transcr_Regul"/>
</dbReference>